<evidence type="ECO:0000256" key="2">
    <source>
        <dbReference type="ARBA" id="ARBA00022448"/>
    </source>
</evidence>
<proteinExistence type="predicted"/>
<evidence type="ECO:0000256" key="5">
    <source>
        <dbReference type="ARBA" id="ARBA00023136"/>
    </source>
</evidence>
<dbReference type="Proteomes" id="UP000477722">
    <property type="component" value="Unassembled WGS sequence"/>
</dbReference>
<feature type="transmembrane region" description="Helical" evidence="6">
    <location>
        <begin position="215"/>
        <end position="236"/>
    </location>
</feature>
<dbReference type="RefSeq" id="WP_206441778.1">
    <property type="nucleotide sequence ID" value="NZ_JAAKZZ010000119.1"/>
</dbReference>
<dbReference type="GO" id="GO:0055085">
    <property type="term" value="P:transmembrane transport"/>
    <property type="evidence" value="ECO:0007669"/>
    <property type="project" value="InterPro"/>
</dbReference>
<keyword evidence="5 6" id="KW-0472">Membrane</keyword>
<feature type="transmembrane region" description="Helical" evidence="6">
    <location>
        <begin position="132"/>
        <end position="159"/>
    </location>
</feature>
<feature type="transmembrane region" description="Helical" evidence="6">
    <location>
        <begin position="94"/>
        <end position="112"/>
    </location>
</feature>
<accession>A0A6G4WW68</accession>
<keyword evidence="3 6" id="KW-0812">Transmembrane</keyword>
<feature type="non-terminal residue" evidence="8">
    <location>
        <position position="1"/>
    </location>
</feature>
<dbReference type="EMBL" id="JAAKZZ010000119">
    <property type="protein sequence ID" value="NGO69475.1"/>
    <property type="molecule type" value="Genomic_DNA"/>
</dbReference>
<keyword evidence="2" id="KW-0813">Transport</keyword>
<keyword evidence="9" id="KW-1185">Reference proteome</keyword>
<dbReference type="Pfam" id="PF03600">
    <property type="entry name" value="CitMHS"/>
    <property type="match status" value="1"/>
</dbReference>
<evidence type="ECO:0000256" key="3">
    <source>
        <dbReference type="ARBA" id="ARBA00022692"/>
    </source>
</evidence>
<sequence>GAGAGTGTGGTAAGPASGAAAVTVVERADDTGGHPDVVPPVRLDLARSLTLLGILSLVAGALFFDLNVGLTALTVAAVLALVSPKSAEGAAEKCAWTTVLLVCGIVTYVNLLQHLGTVDWLGEKVSAIEAPLLAALLICLIAAVVAAFASTTGILGALIPLAVPLLQDGRLGALTLISAMAICASVVDSSPFSTSGALVAANTPEEQRDYVFRSLMTWGFALIPLAPLTACAVLVLPGW</sequence>
<evidence type="ECO:0000256" key="1">
    <source>
        <dbReference type="ARBA" id="ARBA00004141"/>
    </source>
</evidence>
<evidence type="ECO:0000256" key="4">
    <source>
        <dbReference type="ARBA" id="ARBA00022989"/>
    </source>
</evidence>
<comment type="caution">
    <text evidence="8">The sequence shown here is derived from an EMBL/GenBank/DDBJ whole genome shotgun (WGS) entry which is preliminary data.</text>
</comment>
<organism evidence="8 9">
    <name type="scientific">Streptomyces boncukensis</name>
    <dbReference type="NCBI Taxonomy" id="2711219"/>
    <lineage>
        <taxon>Bacteria</taxon>
        <taxon>Bacillati</taxon>
        <taxon>Actinomycetota</taxon>
        <taxon>Actinomycetes</taxon>
        <taxon>Kitasatosporales</taxon>
        <taxon>Streptomycetaceae</taxon>
        <taxon>Streptomyces</taxon>
    </lineage>
</organism>
<protein>
    <recommendedName>
        <fullName evidence="7">Citrate transporter-like domain-containing protein</fullName>
    </recommendedName>
</protein>
<evidence type="ECO:0000256" key="6">
    <source>
        <dbReference type="SAM" id="Phobius"/>
    </source>
</evidence>
<dbReference type="GO" id="GO:0016020">
    <property type="term" value="C:membrane"/>
    <property type="evidence" value="ECO:0007669"/>
    <property type="project" value="UniProtKB-SubCell"/>
</dbReference>
<name>A0A6G4WW68_9ACTN</name>
<evidence type="ECO:0000313" key="8">
    <source>
        <dbReference type="EMBL" id="NGO69475.1"/>
    </source>
</evidence>
<reference evidence="8 9" key="1">
    <citation type="submission" date="2020-02" db="EMBL/GenBank/DDBJ databases">
        <title>Whole-genome analyses of novel actinobacteria.</title>
        <authorList>
            <person name="Sahin N."/>
            <person name="Tatar D."/>
        </authorList>
    </citation>
    <scope>NUCLEOTIDE SEQUENCE [LARGE SCALE GENOMIC DNA]</scope>
    <source>
        <strain evidence="8 9">SB3404</strain>
    </source>
</reference>
<dbReference type="InterPro" id="IPR004680">
    <property type="entry name" value="Cit_transptr-like_dom"/>
</dbReference>
<keyword evidence="4 6" id="KW-1133">Transmembrane helix</keyword>
<feature type="transmembrane region" description="Helical" evidence="6">
    <location>
        <begin position="49"/>
        <end position="82"/>
    </location>
</feature>
<gene>
    <name evidence="8" type="ORF">G5C65_14145</name>
</gene>
<feature type="transmembrane region" description="Helical" evidence="6">
    <location>
        <begin position="171"/>
        <end position="187"/>
    </location>
</feature>
<evidence type="ECO:0000313" key="9">
    <source>
        <dbReference type="Proteomes" id="UP000477722"/>
    </source>
</evidence>
<dbReference type="AlphaFoldDB" id="A0A6G4WW68"/>
<feature type="domain" description="Citrate transporter-like" evidence="7">
    <location>
        <begin position="66"/>
        <end position="223"/>
    </location>
</feature>
<comment type="subcellular location">
    <subcellularLocation>
        <location evidence="1">Membrane</location>
        <topology evidence="1">Multi-pass membrane protein</topology>
    </subcellularLocation>
</comment>
<evidence type="ECO:0000259" key="7">
    <source>
        <dbReference type="Pfam" id="PF03600"/>
    </source>
</evidence>